<evidence type="ECO:0000259" key="3">
    <source>
        <dbReference type="PROSITE" id="PS50102"/>
    </source>
</evidence>
<feature type="domain" description="RRM" evidence="3">
    <location>
        <begin position="568"/>
        <end position="642"/>
    </location>
</feature>
<evidence type="ECO:0000256" key="1">
    <source>
        <dbReference type="PROSITE-ProRule" id="PRU00176"/>
    </source>
</evidence>
<dbReference type="AlphaFoldDB" id="A0AA40I1K6"/>
<feature type="domain" description="RRM" evidence="3">
    <location>
        <begin position="200"/>
        <end position="274"/>
    </location>
</feature>
<keyword evidence="1" id="KW-0694">RNA-binding</keyword>
<reference evidence="4" key="1">
    <citation type="submission" date="2023-06" db="EMBL/GenBank/DDBJ databases">
        <title>Reference genome for the Northern bat (Eptesicus nilssonii), a most northern bat species.</title>
        <authorList>
            <person name="Laine V.N."/>
            <person name="Pulliainen A.T."/>
            <person name="Lilley T.M."/>
        </authorList>
    </citation>
    <scope>NUCLEOTIDE SEQUENCE</scope>
    <source>
        <strain evidence="4">BLF_Eptnil</strain>
        <tissue evidence="4">Kidney</tissue>
    </source>
</reference>
<name>A0AA40I1K6_CNENI</name>
<dbReference type="FunFam" id="3.30.70.330:FF:000341">
    <property type="entry name" value="Hephaestus, isoform C"/>
    <property type="match status" value="1"/>
</dbReference>
<comment type="caution">
    <text evidence="4">The sequence shown here is derived from an EMBL/GenBank/DDBJ whole genome shotgun (WGS) entry which is preliminary data.</text>
</comment>
<sequence length="769" mass="83416">MFIDKTKLDKNFNKINNGVEPSHLSPQAKEQRKQYLNRVAFKCIERESICLTKLETLPKNVNKEKRVENKPNSPLPKKNTTEKQSMLEFKLCPDGLINKKTNSTEEQNDLQLCPRKEQAPMQVTGIKSSKEDWIKGAPEEKRIPEANQEIGDGSKLKNDEKLKLKLDSKKLKLKGDKKMKGKGNSKKFKGDNRSSGVPSRVICIGKLPVDVTEDEVIFLGLPFGKVTNLLMMKWKNQAFIEMNTEEAAITMVNYYTSMTPMLRGQPIYIQFSHLKELNTSSSHNQAQVQSALQALNSVQSRKLASSAGAVGAGTIDAGPVGTMNVATVDAVNDVDVGAGPVGSEANNTFQALLQYAEPLSAELAKVFLDRWNIFGCTVRISFSNSSILNAKYNSSKSRDYTYPHLPRCDSQSSQDQAVASAFSAAPIMSAPLKSGAGFLSTLFIPQTAGHCYPNELQALPPVAIASVSGAAEAGQIAIPGAAAAEAGQISILGPAPVAIPSMSGAAEAGQISILGPAPVAIPSVSGAAEAGQIAIPGAAAAEAGQISILDPAPVATPLVSAEAGAAHCVLLVSNLNPNRIKIQSLFIIFGVYGNVQRAKIFFKNKTRALVQMADGIQAQLAMSHLNGQKLYGKPMLITVTPHKDVHLLREGQADLGLTKDYSNSPLHRFGKACSKNLQNVFPPSEYLYLSHIPPFTSAHHLKALFSSNGRIVKRIKFFRMYRGMALIKMGSVEDAIQALIDLHYYDLGDNHHLWVTFSKIPHHSRKEPF</sequence>
<dbReference type="PROSITE" id="PS50102">
    <property type="entry name" value="RRM"/>
    <property type="match status" value="3"/>
</dbReference>
<dbReference type="SUPFAM" id="SSF54928">
    <property type="entry name" value="RNA-binding domain, RBD"/>
    <property type="match status" value="3"/>
</dbReference>
<dbReference type="InterPro" id="IPR035979">
    <property type="entry name" value="RBD_domain_sf"/>
</dbReference>
<dbReference type="SMART" id="SM00360">
    <property type="entry name" value="RRM"/>
    <property type="match status" value="3"/>
</dbReference>
<dbReference type="Gene3D" id="3.30.70.330">
    <property type="match status" value="4"/>
</dbReference>
<keyword evidence="5" id="KW-1185">Reference proteome</keyword>
<dbReference type="InterPro" id="IPR000504">
    <property type="entry name" value="RRM_dom"/>
</dbReference>
<gene>
    <name evidence="4" type="ORF">QTO34_017678</name>
</gene>
<accession>A0AA40I1K6</accession>
<dbReference type="Proteomes" id="UP001177744">
    <property type="component" value="Unassembled WGS sequence"/>
</dbReference>
<dbReference type="Pfam" id="PF15395">
    <property type="entry name" value="DUF4617"/>
    <property type="match status" value="1"/>
</dbReference>
<dbReference type="Pfam" id="PF00076">
    <property type="entry name" value="RRM_1"/>
    <property type="match status" value="1"/>
</dbReference>
<dbReference type="FunFam" id="3.30.70.330:FF:000032">
    <property type="entry name" value="Polypyrimidine tract-binding protein 2 isoform 1"/>
    <property type="match status" value="1"/>
</dbReference>
<feature type="domain" description="RRM" evidence="3">
    <location>
        <begin position="685"/>
        <end position="760"/>
    </location>
</feature>
<protein>
    <recommendedName>
        <fullName evidence="3">RRM domain-containing protein</fullName>
    </recommendedName>
</protein>
<proteinExistence type="predicted"/>
<organism evidence="4 5">
    <name type="scientific">Cnephaeus nilssonii</name>
    <name type="common">Northern bat</name>
    <name type="synonym">Eptesicus nilssonii</name>
    <dbReference type="NCBI Taxonomy" id="3371016"/>
    <lineage>
        <taxon>Eukaryota</taxon>
        <taxon>Metazoa</taxon>
        <taxon>Chordata</taxon>
        <taxon>Craniata</taxon>
        <taxon>Vertebrata</taxon>
        <taxon>Euteleostomi</taxon>
        <taxon>Mammalia</taxon>
        <taxon>Eutheria</taxon>
        <taxon>Laurasiatheria</taxon>
        <taxon>Chiroptera</taxon>
        <taxon>Yangochiroptera</taxon>
        <taxon>Vespertilionidae</taxon>
        <taxon>Cnephaeus</taxon>
    </lineage>
</organism>
<dbReference type="EMBL" id="JAULJE010000007">
    <property type="protein sequence ID" value="KAK1341274.1"/>
    <property type="molecule type" value="Genomic_DNA"/>
</dbReference>
<dbReference type="InterPro" id="IPR027866">
    <property type="entry name" value="RESF1"/>
</dbReference>
<evidence type="ECO:0000313" key="4">
    <source>
        <dbReference type="EMBL" id="KAK1341274.1"/>
    </source>
</evidence>
<dbReference type="PANTHER" id="PTHR15592">
    <property type="entry name" value="MATRIN 3/NUCLEAR PROTEIN 220-RELATED"/>
    <property type="match status" value="1"/>
</dbReference>
<dbReference type="InterPro" id="IPR012677">
    <property type="entry name" value="Nucleotide-bd_a/b_plait_sf"/>
</dbReference>
<evidence type="ECO:0000256" key="2">
    <source>
        <dbReference type="SAM" id="MobiDB-lite"/>
    </source>
</evidence>
<feature type="region of interest" description="Disordered" evidence="2">
    <location>
        <begin position="62"/>
        <end position="83"/>
    </location>
</feature>
<dbReference type="Pfam" id="PF13893">
    <property type="entry name" value="RRM_5"/>
    <property type="match status" value="1"/>
</dbReference>
<feature type="region of interest" description="Disordered" evidence="2">
    <location>
        <begin position="175"/>
        <end position="195"/>
    </location>
</feature>
<dbReference type="GO" id="GO:0003723">
    <property type="term" value="F:RNA binding"/>
    <property type="evidence" value="ECO:0007669"/>
    <property type="project" value="UniProtKB-UniRule"/>
</dbReference>
<evidence type="ECO:0000313" key="5">
    <source>
        <dbReference type="Proteomes" id="UP001177744"/>
    </source>
</evidence>